<evidence type="ECO:0000256" key="8">
    <source>
        <dbReference type="ARBA" id="ARBA00022741"/>
    </source>
</evidence>
<dbReference type="GO" id="GO:0046872">
    <property type="term" value="F:metal ion binding"/>
    <property type="evidence" value="ECO:0007669"/>
    <property type="project" value="UniProtKB-KW"/>
</dbReference>
<dbReference type="Gene3D" id="2.70.150.10">
    <property type="entry name" value="Calcium-transporting ATPase, cytoplasmic transduction domain A"/>
    <property type="match status" value="1"/>
</dbReference>
<feature type="compositionally biased region" description="Basic and acidic residues" evidence="16">
    <location>
        <begin position="637"/>
        <end position="647"/>
    </location>
</feature>
<comment type="subcellular location">
    <subcellularLocation>
        <location evidence="1">Cell membrane</location>
        <topology evidence="1">Multi-pass membrane protein</topology>
    </subcellularLocation>
</comment>
<feature type="compositionally biased region" description="Pro residues" evidence="16">
    <location>
        <begin position="806"/>
        <end position="821"/>
    </location>
</feature>
<dbReference type="Gene3D" id="1.20.1110.10">
    <property type="entry name" value="Calcium-transporting ATPase, transmembrane domain"/>
    <property type="match status" value="1"/>
</dbReference>
<evidence type="ECO:0000313" key="19">
    <source>
        <dbReference type="EMBL" id="GAB49704.1"/>
    </source>
</evidence>
<feature type="compositionally biased region" description="Low complexity" evidence="16">
    <location>
        <begin position="749"/>
        <end position="760"/>
    </location>
</feature>
<dbReference type="Proteomes" id="UP000004367">
    <property type="component" value="Unassembled WGS sequence"/>
</dbReference>
<proteinExistence type="predicted"/>
<feature type="transmembrane region" description="Helical" evidence="17">
    <location>
        <begin position="247"/>
        <end position="272"/>
    </location>
</feature>
<organism evidence="19 20">
    <name type="scientific">Mobilicoccus pelagius NBRC 104925</name>
    <dbReference type="NCBI Taxonomy" id="1089455"/>
    <lineage>
        <taxon>Bacteria</taxon>
        <taxon>Bacillati</taxon>
        <taxon>Actinomycetota</taxon>
        <taxon>Actinomycetes</taxon>
        <taxon>Micrococcales</taxon>
        <taxon>Dermatophilaceae</taxon>
        <taxon>Mobilicoccus</taxon>
    </lineage>
</organism>
<evidence type="ECO:0000256" key="6">
    <source>
        <dbReference type="ARBA" id="ARBA00022692"/>
    </source>
</evidence>
<dbReference type="GO" id="GO:0005886">
    <property type="term" value="C:plasma membrane"/>
    <property type="evidence" value="ECO:0007669"/>
    <property type="project" value="UniProtKB-SubCell"/>
</dbReference>
<evidence type="ECO:0000313" key="20">
    <source>
        <dbReference type="Proteomes" id="UP000004367"/>
    </source>
</evidence>
<dbReference type="InterPro" id="IPR059000">
    <property type="entry name" value="ATPase_P-type_domA"/>
</dbReference>
<evidence type="ECO:0000256" key="14">
    <source>
        <dbReference type="ARBA" id="ARBA00023065"/>
    </source>
</evidence>
<feature type="domain" description="P-type ATPase A" evidence="18">
    <location>
        <begin position="131"/>
        <end position="236"/>
    </location>
</feature>
<dbReference type="GO" id="GO:0008556">
    <property type="term" value="F:P-type potassium transmembrane transporter activity"/>
    <property type="evidence" value="ECO:0007669"/>
    <property type="project" value="InterPro"/>
</dbReference>
<feature type="compositionally biased region" description="Polar residues" evidence="16">
    <location>
        <begin position="1"/>
        <end position="14"/>
    </location>
</feature>
<keyword evidence="13 17" id="KW-1133">Transmembrane helix</keyword>
<feature type="transmembrane region" description="Helical" evidence="17">
    <location>
        <begin position="90"/>
        <end position="110"/>
    </location>
</feature>
<feature type="compositionally biased region" description="Basic residues" evidence="16">
    <location>
        <begin position="429"/>
        <end position="501"/>
    </location>
</feature>
<evidence type="ECO:0000256" key="12">
    <source>
        <dbReference type="ARBA" id="ARBA00022967"/>
    </source>
</evidence>
<dbReference type="AlphaFoldDB" id="H5UVE6"/>
<dbReference type="InterPro" id="IPR018303">
    <property type="entry name" value="ATPase_P-typ_P_site"/>
</dbReference>
<feature type="region of interest" description="Disordered" evidence="16">
    <location>
        <begin position="1"/>
        <end position="42"/>
    </location>
</feature>
<feature type="compositionally biased region" description="Basic and acidic residues" evidence="16">
    <location>
        <begin position="547"/>
        <end position="558"/>
    </location>
</feature>
<feature type="transmembrane region" description="Helical" evidence="17">
    <location>
        <begin position="65"/>
        <end position="84"/>
    </location>
</feature>
<comment type="caution">
    <text evidence="19">The sequence shown here is derived from an EMBL/GenBank/DDBJ whole genome shotgun (WGS) entry which is preliminary data.</text>
</comment>
<feature type="compositionally biased region" description="Basic residues" evidence="16">
    <location>
        <begin position="610"/>
        <end position="624"/>
    </location>
</feature>
<feature type="transmembrane region" description="Helical" evidence="17">
    <location>
        <begin position="278"/>
        <end position="304"/>
    </location>
</feature>
<sequence>MSTTPVDETVTHTGAQPHPVPEEQQSPVHDKHRGERRTGPAQPSLGALALASLPQAFAKLDPRHAITSPVLFVVWIGSVLTTVLTVLHPGVFSVSVTIWLWLTLLFANVAEAVAEGRGKAQAATLRATKKETTALRLRSDGTTEEVPGAQLTIGDLVVVEANGPHAVIPGDGDVVEGVATVDESAITGESAPVIRESGGDRCAVTGGTTVLSDRIVVRITTKPGESFIDRMIALVEGAERQKTPNEIALGILLVTLTIIFLLAVVALAPMAAYSGVHLSVVTLVALLVCLIPTTIGALLSAIGIAGMDRLVQRNVLAKSGRAVEAAGDVSTLLLDKTGTITFGNRRATEILPVAGHTQMEAADAAYDSSLADETPRGALDRRARRRAAGGRHDPRRGRPGGGGHRRRPRERGRGRCHVRRVHRPDPHVGHRPRRRQRRPQGRGLRRGRVGARRGRAGARRHDSPRRRHRRLRWHPARRRPAGRGRYSPRRRRRPPQGRRQARHEGAVRRAAPHGHQDRDDHRRQPPHRPGHRGRGRRRRLPRRGHTRGQDGAHQEGTVRRPPRRDDRRRHQRRARPGPGRRRRRDEHRHVGRQGGRQHGRPRLRPDQAHRDRRHRQAAAHHPRRAHDVLHRQRRRQVLRDHPGDVRHRVPGPGRPQRHAPAQPGVRDALGRRLQRAHHRRAHPAVAAGRRLPAPVGRRDAAPQPARLRPGRRRRPVRRHQAHRHDRLPPSRIGLTCVRSPASSSPPPARSSCSRCCSASRGRSRSRAWRRSSRPARRTGRSCARRTAPSSDRRCSVRRPRARSGSPPAPRTPSTPATPPDPATSAPSRPTT</sequence>
<keyword evidence="15 17" id="KW-0472">Membrane</keyword>
<keyword evidence="4" id="KW-0633">Potassium transport</keyword>
<dbReference type="EMBL" id="BAFE01000091">
    <property type="protein sequence ID" value="GAB49704.1"/>
    <property type="molecule type" value="Genomic_DNA"/>
</dbReference>
<evidence type="ECO:0000256" key="9">
    <source>
        <dbReference type="ARBA" id="ARBA00022840"/>
    </source>
</evidence>
<dbReference type="GO" id="GO:0005524">
    <property type="term" value="F:ATP binding"/>
    <property type="evidence" value="ECO:0007669"/>
    <property type="project" value="UniProtKB-KW"/>
</dbReference>
<evidence type="ECO:0000256" key="5">
    <source>
        <dbReference type="ARBA" id="ARBA00022553"/>
    </source>
</evidence>
<feature type="region of interest" description="Disordered" evidence="16">
    <location>
        <begin position="366"/>
        <end position="831"/>
    </location>
</feature>
<keyword evidence="14" id="KW-0406">Ion transport</keyword>
<evidence type="ECO:0000256" key="15">
    <source>
        <dbReference type="ARBA" id="ARBA00023136"/>
    </source>
</evidence>
<evidence type="ECO:0000256" key="10">
    <source>
        <dbReference type="ARBA" id="ARBA00022842"/>
    </source>
</evidence>
<dbReference type="PANTHER" id="PTHR43743">
    <property type="entry name" value="POTASSIUM-TRANSPORTING ATPASE ATP-BINDING SUBUNIT"/>
    <property type="match status" value="1"/>
</dbReference>
<feature type="compositionally biased region" description="Basic and acidic residues" evidence="16">
    <location>
        <begin position="514"/>
        <end position="523"/>
    </location>
</feature>
<dbReference type="InterPro" id="IPR008250">
    <property type="entry name" value="ATPase_P-typ_transduc_dom_A_sf"/>
</dbReference>
<dbReference type="PANTHER" id="PTHR43743:SF1">
    <property type="entry name" value="POTASSIUM-TRANSPORTING ATPASE ATP-BINDING SUBUNIT"/>
    <property type="match status" value="1"/>
</dbReference>
<dbReference type="InterPro" id="IPR001757">
    <property type="entry name" value="P_typ_ATPase"/>
</dbReference>
<keyword evidence="10" id="KW-0460">Magnesium</keyword>
<dbReference type="SUPFAM" id="SSF81665">
    <property type="entry name" value="Calcium ATPase, transmembrane domain M"/>
    <property type="match status" value="1"/>
</dbReference>
<keyword evidence="5" id="KW-0597">Phosphoprotein</keyword>
<evidence type="ECO:0000256" key="3">
    <source>
        <dbReference type="ARBA" id="ARBA00022475"/>
    </source>
</evidence>
<feature type="compositionally biased region" description="Basic residues" evidence="16">
    <location>
        <begin position="672"/>
        <end position="682"/>
    </location>
</feature>
<feature type="compositionally biased region" description="Basic residues" evidence="16">
    <location>
        <begin position="382"/>
        <end position="422"/>
    </location>
</feature>
<accession>H5UVE6</accession>
<evidence type="ECO:0000256" key="13">
    <source>
        <dbReference type="ARBA" id="ARBA00022989"/>
    </source>
</evidence>
<evidence type="ECO:0000256" key="4">
    <source>
        <dbReference type="ARBA" id="ARBA00022538"/>
    </source>
</evidence>
<evidence type="ECO:0000256" key="17">
    <source>
        <dbReference type="SAM" id="Phobius"/>
    </source>
</evidence>
<dbReference type="STRING" id="1089455.MOPEL_132_00705"/>
<evidence type="ECO:0000256" key="7">
    <source>
        <dbReference type="ARBA" id="ARBA00022723"/>
    </source>
</evidence>
<keyword evidence="12" id="KW-1278">Translocase</keyword>
<evidence type="ECO:0000256" key="1">
    <source>
        <dbReference type="ARBA" id="ARBA00004651"/>
    </source>
</evidence>
<keyword evidence="9" id="KW-0067">ATP-binding</keyword>
<feature type="compositionally biased region" description="Basic and acidic residues" evidence="16">
    <location>
        <begin position="28"/>
        <end position="38"/>
    </location>
</feature>
<dbReference type="GO" id="GO:0016887">
    <property type="term" value="F:ATP hydrolysis activity"/>
    <property type="evidence" value="ECO:0007669"/>
    <property type="project" value="InterPro"/>
</dbReference>
<dbReference type="FunFam" id="2.70.150.10:FF:000033">
    <property type="entry name" value="Potassium-transporting ATPase ATP-binding subunit"/>
    <property type="match status" value="1"/>
</dbReference>
<dbReference type="NCBIfam" id="TIGR01494">
    <property type="entry name" value="ATPase_P-type"/>
    <property type="match status" value="1"/>
</dbReference>
<feature type="compositionally biased region" description="Basic residues" evidence="16">
    <location>
        <begin position="560"/>
        <end position="602"/>
    </location>
</feature>
<feature type="compositionally biased region" description="Basic residues" evidence="16">
    <location>
        <begin position="761"/>
        <end position="783"/>
    </location>
</feature>
<protein>
    <submittedName>
        <fullName evidence="19">Potassium-transporting ATPase B chain</fullName>
    </submittedName>
</protein>
<dbReference type="Pfam" id="PF00122">
    <property type="entry name" value="E1-E2_ATPase"/>
    <property type="match status" value="1"/>
</dbReference>
<keyword evidence="7" id="KW-0479">Metal-binding</keyword>
<dbReference type="InterPro" id="IPR006391">
    <property type="entry name" value="P-type_ATPase_bsu_IA"/>
</dbReference>
<feature type="compositionally biased region" description="Low complexity" evidence="16">
    <location>
        <begin position="822"/>
        <end position="831"/>
    </location>
</feature>
<dbReference type="InterPro" id="IPR023298">
    <property type="entry name" value="ATPase_P-typ_TM_dom_sf"/>
</dbReference>
<keyword evidence="11" id="KW-0630">Potassium</keyword>
<keyword evidence="20" id="KW-1185">Reference proteome</keyword>
<reference evidence="19 20" key="1">
    <citation type="submission" date="2012-02" db="EMBL/GenBank/DDBJ databases">
        <title>Whole genome shotgun sequence of Mobilicoccus pelagius NBRC 104925.</title>
        <authorList>
            <person name="Yoshida Y."/>
            <person name="Hosoyama A."/>
            <person name="Tsuchikane K."/>
            <person name="Katsumata H."/>
            <person name="Yamazaki S."/>
            <person name="Fujita N."/>
        </authorList>
    </citation>
    <scope>NUCLEOTIDE SEQUENCE [LARGE SCALE GENOMIC DNA]</scope>
    <source>
        <strain evidence="19 20">NBRC 104925</strain>
    </source>
</reference>
<keyword evidence="8" id="KW-0547">Nucleotide-binding</keyword>
<dbReference type="InterPro" id="IPR023299">
    <property type="entry name" value="ATPase_P-typ_cyto_dom_N"/>
</dbReference>
<keyword evidence="2" id="KW-0813">Transport</keyword>
<feature type="compositionally biased region" description="Basic residues" evidence="16">
    <location>
        <begin position="708"/>
        <end position="725"/>
    </location>
</feature>
<keyword evidence="6 17" id="KW-0812">Transmembrane</keyword>
<gene>
    <name evidence="19" type="ORF">MOPEL_132_00705</name>
</gene>
<evidence type="ECO:0000256" key="11">
    <source>
        <dbReference type="ARBA" id="ARBA00022958"/>
    </source>
</evidence>
<dbReference type="PROSITE" id="PS00154">
    <property type="entry name" value="ATPASE_E1_E2"/>
    <property type="match status" value="1"/>
</dbReference>
<evidence type="ECO:0000256" key="16">
    <source>
        <dbReference type="SAM" id="MobiDB-lite"/>
    </source>
</evidence>
<keyword evidence="3" id="KW-1003">Cell membrane</keyword>
<dbReference type="eggNOG" id="COG2216">
    <property type="taxonomic scope" value="Bacteria"/>
</dbReference>
<evidence type="ECO:0000256" key="2">
    <source>
        <dbReference type="ARBA" id="ARBA00022448"/>
    </source>
</evidence>
<feature type="compositionally biased region" description="Basic residues" evidence="16">
    <location>
        <begin position="524"/>
        <end position="546"/>
    </location>
</feature>
<evidence type="ECO:0000259" key="18">
    <source>
        <dbReference type="Pfam" id="PF00122"/>
    </source>
</evidence>
<name>H5UVE6_9MICO</name>
<dbReference type="Gene3D" id="3.40.1110.10">
    <property type="entry name" value="Calcium-transporting ATPase, cytoplasmic domain N"/>
    <property type="match status" value="1"/>
</dbReference>
<dbReference type="SUPFAM" id="SSF81653">
    <property type="entry name" value="Calcium ATPase, transduction domain A"/>
    <property type="match status" value="1"/>
</dbReference>